<evidence type="ECO:0000256" key="9">
    <source>
        <dbReference type="HAMAP-Rule" id="MF_00336"/>
    </source>
</evidence>
<keyword evidence="3 9" id="KW-0479">Metal-binding</keyword>
<evidence type="ECO:0000256" key="4">
    <source>
        <dbReference type="ARBA" id="ARBA00022741"/>
    </source>
</evidence>
<accession>C4FK36</accession>
<dbReference type="EC" id="6.3.3.3" evidence="9"/>
<dbReference type="GO" id="GO:0004141">
    <property type="term" value="F:dethiobiotin synthase activity"/>
    <property type="evidence" value="ECO:0007669"/>
    <property type="project" value="UniProtKB-UniRule"/>
</dbReference>
<keyword evidence="2 9" id="KW-0436">Ligase</keyword>
<keyword evidence="4 9" id="KW-0547">Nucleotide-binding</keyword>
<evidence type="ECO:0000313" key="11">
    <source>
        <dbReference type="Proteomes" id="UP000005540"/>
    </source>
</evidence>
<dbReference type="PANTHER" id="PTHR43210:SF2">
    <property type="entry name" value="ATP-DEPENDENT DETHIOBIOTIN SYNTHETASE BIOD 2"/>
    <property type="match status" value="1"/>
</dbReference>
<comment type="function">
    <text evidence="9">Catalyzes a mechanistically unusual reaction, the ATP-dependent insertion of CO2 between the N7 and N8 nitrogen atoms of 7,8-diaminopelargonic acid (DAPA, also called 7,8-diammoniononanoate) to form a ureido ring.</text>
</comment>
<feature type="active site" evidence="9">
    <location>
        <position position="38"/>
    </location>
</feature>
<keyword evidence="11" id="KW-1185">Reference proteome</keyword>
<comment type="subcellular location">
    <subcellularLocation>
        <location evidence="9">Cytoplasm</location>
    </subcellularLocation>
</comment>
<feature type="binding site" evidence="9">
    <location>
        <position position="50"/>
    </location>
    <ligand>
        <name>Mg(2+)</name>
        <dbReference type="ChEBI" id="CHEBI:18420"/>
    </ligand>
</feature>
<dbReference type="InterPro" id="IPR027417">
    <property type="entry name" value="P-loop_NTPase"/>
</dbReference>
<name>C4FK36_9AQUI</name>
<dbReference type="Proteomes" id="UP000005540">
    <property type="component" value="Unassembled WGS sequence"/>
</dbReference>
<dbReference type="AlphaFoldDB" id="C4FK36"/>
<dbReference type="Gene3D" id="3.40.50.300">
    <property type="entry name" value="P-loop containing nucleotide triphosphate hydrolases"/>
    <property type="match status" value="1"/>
</dbReference>
<feature type="binding site" evidence="9">
    <location>
        <position position="42"/>
    </location>
    <ligand>
        <name>substrate</name>
    </ligand>
</feature>
<dbReference type="EMBL" id="ABZS01000079">
    <property type="protein sequence ID" value="EEP60560.1"/>
    <property type="molecule type" value="Genomic_DNA"/>
</dbReference>
<evidence type="ECO:0000256" key="2">
    <source>
        <dbReference type="ARBA" id="ARBA00022598"/>
    </source>
</evidence>
<dbReference type="NCBIfam" id="TIGR00347">
    <property type="entry name" value="bioD"/>
    <property type="match status" value="1"/>
</dbReference>
<organism evidence="10 11">
    <name type="scientific">Sulfurihydrogenibium yellowstonense SS-5</name>
    <dbReference type="NCBI Taxonomy" id="432331"/>
    <lineage>
        <taxon>Bacteria</taxon>
        <taxon>Pseudomonadati</taxon>
        <taxon>Aquificota</taxon>
        <taxon>Aquificia</taxon>
        <taxon>Aquificales</taxon>
        <taxon>Hydrogenothermaceae</taxon>
        <taxon>Sulfurihydrogenibium</taxon>
    </lineage>
</organism>
<comment type="cofactor">
    <cofactor evidence="9">
        <name>Mg(2+)</name>
        <dbReference type="ChEBI" id="CHEBI:18420"/>
    </cofactor>
</comment>
<evidence type="ECO:0000313" key="10">
    <source>
        <dbReference type="EMBL" id="EEP60560.1"/>
    </source>
</evidence>
<dbReference type="PIRSF" id="PIRSF006755">
    <property type="entry name" value="DTB_synth"/>
    <property type="match status" value="1"/>
</dbReference>
<dbReference type="PANTHER" id="PTHR43210">
    <property type="entry name" value="DETHIOBIOTIN SYNTHETASE"/>
    <property type="match status" value="1"/>
</dbReference>
<protein>
    <recommendedName>
        <fullName evidence="9">ATP-dependent dethiobiotin synthetase BioD</fullName>
        <ecNumber evidence="9">6.3.3.3</ecNumber>
    </recommendedName>
    <alternativeName>
        <fullName evidence="9">DTB synthetase</fullName>
        <shortName evidence="9">DTBS</shortName>
    </alternativeName>
    <alternativeName>
        <fullName evidence="9">Dethiobiotin synthase</fullName>
    </alternativeName>
</protein>
<sequence length="217" mass="23816">MLKSLFITATDTGVGKTTISYALAKTLIEKGLKVAYFKPVETGADPIPEDATLLSKLTCQQIDEVVLYTFKNPVAPYVATIMEGGGIDLEKIIKHYEYLVQKYDFVIVEGAGGVLVPIKENYTYRELIKDLNIPVLLVSRASLGTINHTLLTLEALKDANILGIVMNGFTGNDISEEKNPEVIEKFSKVKVIAKCNKSETPISECYEKLKNAAGLIL</sequence>
<dbReference type="GO" id="GO:0009102">
    <property type="term" value="P:biotin biosynthetic process"/>
    <property type="evidence" value="ECO:0007669"/>
    <property type="project" value="UniProtKB-UniRule"/>
</dbReference>
<keyword evidence="6 9" id="KW-0067">ATP-binding</keyword>
<gene>
    <name evidence="9 10" type="primary">bioD</name>
    <name evidence="10" type="ORF">SULYE_0936</name>
</gene>
<feature type="binding site" evidence="9">
    <location>
        <position position="50"/>
    </location>
    <ligand>
        <name>ATP</name>
        <dbReference type="ChEBI" id="CHEBI:30616"/>
    </ligand>
</feature>
<feature type="binding site" evidence="9">
    <location>
        <position position="109"/>
    </location>
    <ligand>
        <name>Mg(2+)</name>
        <dbReference type="ChEBI" id="CHEBI:18420"/>
    </ligand>
</feature>
<proteinExistence type="inferred from homology"/>
<dbReference type="OrthoDB" id="9802097at2"/>
<feature type="binding site" evidence="9">
    <location>
        <begin position="109"/>
        <end position="112"/>
    </location>
    <ligand>
        <name>ATP</name>
        <dbReference type="ChEBI" id="CHEBI:30616"/>
    </ligand>
</feature>
<keyword evidence="5 9" id="KW-0093">Biotin biosynthesis</keyword>
<dbReference type="SUPFAM" id="SSF52540">
    <property type="entry name" value="P-loop containing nucleoside triphosphate hydrolases"/>
    <property type="match status" value="1"/>
</dbReference>
<comment type="caution">
    <text evidence="9">Lacks conserved residue(s) required for the propagation of feature annotation.</text>
</comment>
<feature type="binding site" evidence="9">
    <location>
        <position position="17"/>
    </location>
    <ligand>
        <name>Mg(2+)</name>
        <dbReference type="ChEBI" id="CHEBI:18420"/>
    </ligand>
</feature>
<comment type="pathway">
    <text evidence="9">Cofactor biosynthesis; biotin biosynthesis; biotin from 7,8-diaminononanoate: step 1/2.</text>
</comment>
<dbReference type="UniPathway" id="UPA00078">
    <property type="reaction ID" value="UER00161"/>
</dbReference>
<reference evidence="10 11" key="1">
    <citation type="submission" date="2009-04" db="EMBL/GenBank/DDBJ databases">
        <authorList>
            <person name="Reysenbach A.-L."/>
            <person name="Heidelberg J.F."/>
            <person name="Nelson W.C."/>
        </authorList>
    </citation>
    <scope>NUCLEOTIDE SEQUENCE [LARGE SCALE GENOMIC DNA]</scope>
    <source>
        <strain evidence="10 11">SS-5</strain>
    </source>
</reference>
<dbReference type="RefSeq" id="WP_007546894.1">
    <property type="nucleotide sequence ID" value="NZ_ABZS01000079.1"/>
</dbReference>
<evidence type="ECO:0000256" key="7">
    <source>
        <dbReference type="ARBA" id="ARBA00022842"/>
    </source>
</evidence>
<dbReference type="GO" id="GO:0005829">
    <property type="term" value="C:cytosol"/>
    <property type="evidence" value="ECO:0007669"/>
    <property type="project" value="TreeGrafter"/>
</dbReference>
<evidence type="ECO:0000256" key="6">
    <source>
        <dbReference type="ARBA" id="ARBA00022840"/>
    </source>
</evidence>
<evidence type="ECO:0000256" key="1">
    <source>
        <dbReference type="ARBA" id="ARBA00022490"/>
    </source>
</evidence>
<feature type="binding site" evidence="9">
    <location>
        <begin position="172"/>
        <end position="173"/>
    </location>
    <ligand>
        <name>ATP</name>
        <dbReference type="ChEBI" id="CHEBI:30616"/>
    </ligand>
</feature>
<keyword evidence="1 9" id="KW-0963">Cytoplasm</keyword>
<dbReference type="CDD" id="cd03109">
    <property type="entry name" value="DTBS"/>
    <property type="match status" value="1"/>
</dbReference>
<comment type="catalytic activity">
    <reaction evidence="8">
        <text>(7R,8S)-8-amino-7-(carboxyamino)nonanoate + ATP = (4R,5S)-dethiobiotin + ADP + phosphate + H(+)</text>
        <dbReference type="Rhea" id="RHEA:63684"/>
        <dbReference type="ChEBI" id="CHEBI:15378"/>
        <dbReference type="ChEBI" id="CHEBI:30616"/>
        <dbReference type="ChEBI" id="CHEBI:43474"/>
        <dbReference type="ChEBI" id="CHEBI:149470"/>
        <dbReference type="ChEBI" id="CHEBI:149473"/>
        <dbReference type="ChEBI" id="CHEBI:456216"/>
    </reaction>
</comment>
<keyword evidence="7 9" id="KW-0460">Magnesium</keyword>
<comment type="caution">
    <text evidence="10">The sequence shown here is derived from an EMBL/GenBank/DDBJ whole genome shotgun (WGS) entry which is preliminary data.</text>
</comment>
<dbReference type="Pfam" id="PF13500">
    <property type="entry name" value="AAA_26"/>
    <property type="match status" value="1"/>
</dbReference>
<comment type="catalytic activity">
    <reaction evidence="9">
        <text>(7R,8S)-7,8-diammoniononanoate + CO2 + ATP = (4R,5S)-dethiobiotin + ADP + phosphate + 3 H(+)</text>
        <dbReference type="Rhea" id="RHEA:15805"/>
        <dbReference type="ChEBI" id="CHEBI:15378"/>
        <dbReference type="ChEBI" id="CHEBI:16526"/>
        <dbReference type="ChEBI" id="CHEBI:30616"/>
        <dbReference type="ChEBI" id="CHEBI:43474"/>
        <dbReference type="ChEBI" id="CHEBI:149469"/>
        <dbReference type="ChEBI" id="CHEBI:149473"/>
        <dbReference type="ChEBI" id="CHEBI:456216"/>
        <dbReference type="EC" id="6.3.3.3"/>
    </reaction>
</comment>
<dbReference type="InterPro" id="IPR004472">
    <property type="entry name" value="DTB_synth_BioD"/>
</dbReference>
<evidence type="ECO:0000256" key="8">
    <source>
        <dbReference type="ARBA" id="ARBA00047386"/>
    </source>
</evidence>
<comment type="similarity">
    <text evidence="9">Belongs to the dethiobiotin synthetase family.</text>
</comment>
<evidence type="ECO:0000256" key="5">
    <source>
        <dbReference type="ARBA" id="ARBA00022756"/>
    </source>
</evidence>
<feature type="binding site" evidence="9">
    <location>
        <begin position="13"/>
        <end position="18"/>
    </location>
    <ligand>
        <name>ATP</name>
        <dbReference type="ChEBI" id="CHEBI:30616"/>
    </ligand>
</feature>
<dbReference type="GO" id="GO:0005524">
    <property type="term" value="F:ATP binding"/>
    <property type="evidence" value="ECO:0007669"/>
    <property type="project" value="UniProtKB-UniRule"/>
</dbReference>
<evidence type="ECO:0000256" key="3">
    <source>
        <dbReference type="ARBA" id="ARBA00022723"/>
    </source>
</evidence>
<dbReference type="HAMAP" id="MF_00336">
    <property type="entry name" value="BioD"/>
    <property type="match status" value="1"/>
</dbReference>
<comment type="subunit">
    <text evidence="9">Homodimer.</text>
</comment>
<dbReference type="GO" id="GO:0000287">
    <property type="term" value="F:magnesium ion binding"/>
    <property type="evidence" value="ECO:0007669"/>
    <property type="project" value="UniProtKB-UniRule"/>
</dbReference>